<feature type="transmembrane region" description="Helical" evidence="1">
    <location>
        <begin position="16"/>
        <end position="37"/>
    </location>
</feature>
<feature type="transmembrane region" description="Helical" evidence="1">
    <location>
        <begin position="360"/>
        <end position="380"/>
    </location>
</feature>
<name>A0A381M216_XANCJ</name>
<feature type="transmembrane region" description="Helical" evidence="1">
    <location>
        <begin position="156"/>
        <end position="176"/>
    </location>
</feature>
<feature type="transmembrane region" description="Helical" evidence="1">
    <location>
        <begin position="182"/>
        <end position="209"/>
    </location>
</feature>
<keyword evidence="1" id="KW-0812">Transmembrane</keyword>
<accession>A0A381M216</accession>
<dbReference type="OrthoDB" id="177982at2"/>
<dbReference type="AlphaFoldDB" id="A0A381M216"/>
<dbReference type="EMBL" id="LR861807">
    <property type="protein sequence ID" value="CAD1787590.1"/>
    <property type="molecule type" value="Genomic_DNA"/>
</dbReference>
<dbReference type="Proteomes" id="UP000514411">
    <property type="component" value="Chromosome"/>
</dbReference>
<evidence type="ECO:0000313" key="4">
    <source>
        <dbReference type="Proteomes" id="UP000514411"/>
    </source>
</evidence>
<feature type="transmembrane region" description="Helical" evidence="1">
    <location>
        <begin position="298"/>
        <end position="317"/>
    </location>
</feature>
<protein>
    <submittedName>
        <fullName evidence="2">Uncharacterized protein</fullName>
    </submittedName>
</protein>
<evidence type="ECO:0000313" key="2">
    <source>
        <dbReference type="EMBL" id="CAD0314167.1"/>
    </source>
</evidence>
<evidence type="ECO:0000256" key="1">
    <source>
        <dbReference type="SAM" id="Phobius"/>
    </source>
</evidence>
<feature type="transmembrane region" description="Helical" evidence="1">
    <location>
        <begin position="271"/>
        <end position="289"/>
    </location>
</feature>
<proteinExistence type="predicted"/>
<feature type="transmembrane region" description="Helical" evidence="1">
    <location>
        <begin position="329"/>
        <end position="348"/>
    </location>
</feature>
<dbReference type="RefSeq" id="WP_144422013.1">
    <property type="nucleotide sequence ID" value="NZ_CP012251.1"/>
</dbReference>
<gene>
    <name evidence="3" type="ORF">XSP_000638</name>
    <name evidence="2" type="ORF">XSP_000640</name>
</gene>
<sequence length="652" mass="71143">MQAKALKTIKITRSTIYFCFFLIILIFSARLCTLMSGGGSIPFWDQWGGENSIFSAFENGTLSLKEMLAAHNEHRIFWTRLLTLALYEINGQQWDNQVESFASNLIYCLALAIPVAVASTNCGSHQKISVAASVILMGALPFGWENTLVGFQSQFYINSLLAFTAISVVSFGGIGYRTGVLLSLLILGSFASMANGVLTAFACAGLLICRGVVQPSLFRRGLALAVFATFLGIAGFIATPSPSHHAALKAQDFSEFIHALLITSSWPLPPGLGQLVLLIPAAFWMTIIGRDRQSSADYFFLGLNALGMLNAVAIAYSRGHDLIEVTSRYTDTVLPSSIATIYFASRLVCSGVRGATTRFIAYGSYLTIFLAIIGQSYLQWSKLEERAYMLRMSTVNTAKFLNGDEEAFRNKPNGHVPYPDPAQLGKSLRSSEQSASLPTAVLGARALSGRYPDKTGRCQIITRQKDHFSTISANCIGRSSVSPADISVATGRLSSFLMLLRQEADLSVFPRGKPTSAPKLTGNSCAIDAVNEQPSNQLPMASSSDIPIRLSGWTAPAHFNFSKISWPSLKIILSNDAQSYLFDAGHLRTRRTDVANFLKNNRYVYSGFDTYIDTRDVNFGKYRVILNNGSSSFCDTGHDVIISAPTIPFVRF</sequence>
<organism evidence="2">
    <name type="scientific">Xanthomonas campestris pv. juglandis</name>
    <name type="common">Xanthomonas arboricola pv. juglandis</name>
    <dbReference type="NCBI Taxonomy" id="195709"/>
    <lineage>
        <taxon>Bacteria</taxon>
        <taxon>Pseudomonadati</taxon>
        <taxon>Pseudomonadota</taxon>
        <taxon>Gammaproteobacteria</taxon>
        <taxon>Lysobacterales</taxon>
        <taxon>Lysobacteraceae</taxon>
        <taxon>Xanthomonas</taxon>
    </lineage>
</organism>
<dbReference type="EMBL" id="LR824643">
    <property type="protein sequence ID" value="CAD0314167.1"/>
    <property type="molecule type" value="Genomic_DNA"/>
</dbReference>
<keyword evidence="1" id="KW-0472">Membrane</keyword>
<evidence type="ECO:0000313" key="3">
    <source>
        <dbReference type="EMBL" id="CAD1787590.1"/>
    </source>
</evidence>
<feature type="transmembrane region" description="Helical" evidence="1">
    <location>
        <begin position="221"/>
        <end position="239"/>
    </location>
</feature>
<feature type="transmembrane region" description="Helical" evidence="1">
    <location>
        <begin position="128"/>
        <end position="144"/>
    </location>
</feature>
<reference evidence="2 4" key="1">
    <citation type="submission" date="2020-07" db="EMBL/GenBank/DDBJ databases">
        <authorList>
            <person name="Teixeira M."/>
        </authorList>
    </citation>
    <scope>NUCLEOTIDE SEQUENCE</scope>
    <source>
        <strain evidence="3">3</strain>
        <strain evidence="2">Xanthomonas arboricola pv. juglandis CPBF 427</strain>
    </source>
</reference>
<keyword evidence="1" id="KW-1133">Transmembrane helix</keyword>